<keyword evidence="2" id="KW-0472">Membrane</keyword>
<dbReference type="EMBL" id="OZ034813">
    <property type="protein sequence ID" value="CAL1353040.1"/>
    <property type="molecule type" value="Genomic_DNA"/>
</dbReference>
<feature type="signal peptide" evidence="3">
    <location>
        <begin position="1"/>
        <end position="16"/>
    </location>
</feature>
<keyword evidence="5" id="KW-1185">Reference proteome</keyword>
<feature type="chain" id="PRO_5043965495" description="Protein GAMETE EXPRESSED 1" evidence="3">
    <location>
        <begin position="17"/>
        <end position="592"/>
    </location>
</feature>
<feature type="transmembrane region" description="Helical" evidence="2">
    <location>
        <begin position="487"/>
        <end position="507"/>
    </location>
</feature>
<dbReference type="PANTHER" id="PTHR33538:SF2">
    <property type="entry name" value="PROTEIN GAMETE EXPRESSED 1"/>
    <property type="match status" value="1"/>
</dbReference>
<keyword evidence="2" id="KW-1133">Transmembrane helix</keyword>
<evidence type="ECO:0008006" key="6">
    <source>
        <dbReference type="Google" id="ProtNLM"/>
    </source>
</evidence>
<accession>A0AAV2C9J6</accession>
<evidence type="ECO:0000256" key="3">
    <source>
        <dbReference type="SAM" id="SignalP"/>
    </source>
</evidence>
<protein>
    <recommendedName>
        <fullName evidence="6">Protein GAMETE EXPRESSED 1</fullName>
    </recommendedName>
</protein>
<dbReference type="Proteomes" id="UP001497516">
    <property type="component" value="Chromosome 1"/>
</dbReference>
<dbReference type="AlphaFoldDB" id="A0AAV2C9J6"/>
<gene>
    <name evidence="4" type="ORF">LTRI10_LOCUS967</name>
</gene>
<keyword evidence="1" id="KW-0175">Coiled coil</keyword>
<keyword evidence="3" id="KW-0732">Signal</keyword>
<dbReference type="InterPro" id="IPR040346">
    <property type="entry name" value="GEX1/Brambleberry"/>
</dbReference>
<keyword evidence="2" id="KW-0812">Transmembrane</keyword>
<name>A0AAV2C9J6_9ROSI</name>
<feature type="transmembrane region" description="Helical" evidence="2">
    <location>
        <begin position="426"/>
        <end position="444"/>
    </location>
</feature>
<evidence type="ECO:0000256" key="2">
    <source>
        <dbReference type="SAM" id="Phobius"/>
    </source>
</evidence>
<feature type="coiled-coil region" evidence="1">
    <location>
        <begin position="258"/>
        <end position="292"/>
    </location>
</feature>
<proteinExistence type="predicted"/>
<sequence length="592" mass="67767">MLKYRLLLLFLVSVSSAPNCQSWGWFSSPPPPPPPAAADGGHGVAVAEFSMDGHADSKGTKLVEKARTKLVADSNSCWQNAYQHIFTGCTQILAHEEKRSRFAWHLSDCFQKDSGRRPFPHCAENSAMVHCLKKLDDHEHEIYLEYFLETNSICYQLQAHAFKRDTERLVNELRSSAQYTEQQLDIIADRTFSLLQSSNQIHESLSSMDLQVRHVVQATKGVEGQIDALSKHSEAVYKRSEEIAQSQSQLQAGQKMMNENLKEGVTMLQEAYSNLGEEVGNLRNEAMEIEKQIDSVGETMSSKFQDLQSKADDIENMAGNSLSKQQELLDGQSTALKGLKFLTESQSAALEESRNAVQHLADLGRKQQEELLGRQEQLQQVHDRLVENSQSILAAQEAFEMKQASMFVVLDKLFELHNTMLLESRAVKAFFIYVMSIFVIYLLTSTKQTYLVRANLYIGLCITFAIEVGIIRLTPGDIERQTWMINLMRFLYAMLAILQFLHAIYTYRDYELLNHRMIETLVEKVNSIQRSKEETWEEDSDVDWPSWIEDELPEEVPSLEDPDYEPPKDMTEQSLTCAPMAKKYYHLRQRHR</sequence>
<evidence type="ECO:0000313" key="4">
    <source>
        <dbReference type="EMBL" id="CAL1353040.1"/>
    </source>
</evidence>
<dbReference type="PANTHER" id="PTHR33538">
    <property type="entry name" value="PROTEIN GAMETE EXPRESSED 1"/>
    <property type="match status" value="1"/>
</dbReference>
<feature type="transmembrane region" description="Helical" evidence="2">
    <location>
        <begin position="456"/>
        <end position="475"/>
    </location>
</feature>
<reference evidence="4 5" key="1">
    <citation type="submission" date="2024-04" db="EMBL/GenBank/DDBJ databases">
        <authorList>
            <person name="Fracassetti M."/>
        </authorList>
    </citation>
    <scope>NUCLEOTIDE SEQUENCE [LARGE SCALE GENOMIC DNA]</scope>
</reference>
<evidence type="ECO:0000256" key="1">
    <source>
        <dbReference type="SAM" id="Coils"/>
    </source>
</evidence>
<evidence type="ECO:0000313" key="5">
    <source>
        <dbReference type="Proteomes" id="UP001497516"/>
    </source>
</evidence>
<organism evidence="4 5">
    <name type="scientific">Linum trigynum</name>
    <dbReference type="NCBI Taxonomy" id="586398"/>
    <lineage>
        <taxon>Eukaryota</taxon>
        <taxon>Viridiplantae</taxon>
        <taxon>Streptophyta</taxon>
        <taxon>Embryophyta</taxon>
        <taxon>Tracheophyta</taxon>
        <taxon>Spermatophyta</taxon>
        <taxon>Magnoliopsida</taxon>
        <taxon>eudicotyledons</taxon>
        <taxon>Gunneridae</taxon>
        <taxon>Pentapetalae</taxon>
        <taxon>rosids</taxon>
        <taxon>fabids</taxon>
        <taxon>Malpighiales</taxon>
        <taxon>Linaceae</taxon>
        <taxon>Linum</taxon>
    </lineage>
</organism>